<feature type="transmembrane region" description="Helical" evidence="1">
    <location>
        <begin position="168"/>
        <end position="187"/>
    </location>
</feature>
<evidence type="ECO:0000313" key="3">
    <source>
        <dbReference type="Proteomes" id="UP000660339"/>
    </source>
</evidence>
<keyword evidence="1" id="KW-1133">Transmembrane helix</keyword>
<accession>A0A8J3L6Z4</accession>
<evidence type="ECO:0000313" key="2">
    <source>
        <dbReference type="EMBL" id="GIG12704.1"/>
    </source>
</evidence>
<proteinExistence type="predicted"/>
<feature type="transmembrane region" description="Helical" evidence="1">
    <location>
        <begin position="364"/>
        <end position="382"/>
    </location>
</feature>
<gene>
    <name evidence="2" type="ORF">Cme02nite_10360</name>
</gene>
<dbReference type="RefSeq" id="WP_166388098.1">
    <property type="nucleotide sequence ID" value="NZ_BAAATT010000012.1"/>
</dbReference>
<feature type="transmembrane region" description="Helical" evidence="1">
    <location>
        <begin position="130"/>
        <end position="148"/>
    </location>
</feature>
<feature type="transmembrane region" description="Helical" evidence="1">
    <location>
        <begin position="298"/>
        <end position="324"/>
    </location>
</feature>
<keyword evidence="1" id="KW-0812">Transmembrane</keyword>
<dbReference type="InterPro" id="IPR025291">
    <property type="entry name" value="DUF4153"/>
</dbReference>
<organism evidence="2 3">
    <name type="scientific">Catellatospora methionotrophica</name>
    <dbReference type="NCBI Taxonomy" id="121620"/>
    <lineage>
        <taxon>Bacteria</taxon>
        <taxon>Bacillati</taxon>
        <taxon>Actinomycetota</taxon>
        <taxon>Actinomycetes</taxon>
        <taxon>Micromonosporales</taxon>
        <taxon>Micromonosporaceae</taxon>
        <taxon>Catellatospora</taxon>
    </lineage>
</organism>
<name>A0A8J3L6Z4_9ACTN</name>
<evidence type="ECO:0000256" key="1">
    <source>
        <dbReference type="SAM" id="Phobius"/>
    </source>
</evidence>
<protein>
    <recommendedName>
        <fullName evidence="4">DUF4173 domain-containing protein</fullName>
    </recommendedName>
</protein>
<sequence>MLILIGGLAGALALPVTMVGVGWAVVAVALAAVAVAARRRPRPGALGVAVVAVLLAGTGTVRAAGWLLVLCLAAALLLAVVDDLTWRGLLRAPLVLPHSALTGLRAAVTGQREGGERGADGGSRSGRPAVLGWAVALVAVAIFGGLLAAADGIFAELLRDLLPGPGELARAAAGFLLAALLAAALVGRGAAVRTPVQDGPAVSAVPDHAGRGRAPRTLVPGEWVPTVALLDVLFGGFVVVQVTTWFRGHDYVLDPAGPTYAEYARGGFGQLLAVTLLTLGVVGVVAARAARDTARRRLLLRSLGGALCLFTLVVVASAVTRMALYVQAYGFTRPRLLADALVLWLGLIFVAILVAGVRLSMARLPHVVVGSAVLVLFGLVAVNPDAMVARTVIGRYQQDGHLDAGYLSVLSADAVTELDRLPEPHRTCALAHLVDDLREPDPWYGFNISRARARALLAERPLLAAELPHCWPRPYGGPQRDG</sequence>
<dbReference type="EMBL" id="BONJ01000002">
    <property type="protein sequence ID" value="GIG12704.1"/>
    <property type="molecule type" value="Genomic_DNA"/>
</dbReference>
<feature type="transmembrane region" description="Helical" evidence="1">
    <location>
        <begin position="67"/>
        <end position="86"/>
    </location>
</feature>
<comment type="caution">
    <text evidence="2">The sequence shown here is derived from an EMBL/GenBank/DDBJ whole genome shotgun (WGS) entry which is preliminary data.</text>
</comment>
<dbReference type="Pfam" id="PF13687">
    <property type="entry name" value="DUF4153"/>
    <property type="match status" value="1"/>
</dbReference>
<evidence type="ECO:0008006" key="4">
    <source>
        <dbReference type="Google" id="ProtNLM"/>
    </source>
</evidence>
<feature type="transmembrane region" description="Helical" evidence="1">
    <location>
        <begin position="12"/>
        <end position="37"/>
    </location>
</feature>
<feature type="transmembrane region" description="Helical" evidence="1">
    <location>
        <begin position="336"/>
        <end position="357"/>
    </location>
</feature>
<feature type="transmembrane region" description="Helical" evidence="1">
    <location>
        <begin position="266"/>
        <end position="286"/>
    </location>
</feature>
<keyword evidence="1" id="KW-0472">Membrane</keyword>
<feature type="transmembrane region" description="Helical" evidence="1">
    <location>
        <begin position="223"/>
        <end position="246"/>
    </location>
</feature>
<dbReference type="Proteomes" id="UP000660339">
    <property type="component" value="Unassembled WGS sequence"/>
</dbReference>
<reference evidence="2" key="1">
    <citation type="submission" date="2021-01" db="EMBL/GenBank/DDBJ databases">
        <title>Whole genome shotgun sequence of Catellatospora methionotrophica NBRC 14553.</title>
        <authorList>
            <person name="Komaki H."/>
            <person name="Tamura T."/>
        </authorList>
    </citation>
    <scope>NUCLEOTIDE SEQUENCE</scope>
    <source>
        <strain evidence="2">NBRC 14553</strain>
    </source>
</reference>
<keyword evidence="3" id="KW-1185">Reference proteome</keyword>
<feature type="transmembrane region" description="Helical" evidence="1">
    <location>
        <begin position="44"/>
        <end position="61"/>
    </location>
</feature>
<dbReference type="AlphaFoldDB" id="A0A8J3L6Z4"/>